<dbReference type="EMBL" id="LT629754">
    <property type="protein sequence ID" value="SDR99251.1"/>
    <property type="molecule type" value="Genomic_DNA"/>
</dbReference>
<evidence type="ECO:0008006" key="4">
    <source>
        <dbReference type="Google" id="ProtNLM"/>
    </source>
</evidence>
<accession>A0ABY0U3M4</accession>
<dbReference type="SUPFAM" id="SSF49785">
    <property type="entry name" value="Galactose-binding domain-like"/>
    <property type="match status" value="1"/>
</dbReference>
<evidence type="ECO:0000313" key="3">
    <source>
        <dbReference type="Proteomes" id="UP000199574"/>
    </source>
</evidence>
<feature type="transmembrane region" description="Helical" evidence="1">
    <location>
        <begin position="383"/>
        <end position="401"/>
    </location>
</feature>
<evidence type="ECO:0000313" key="2">
    <source>
        <dbReference type="EMBL" id="SDR99251.1"/>
    </source>
</evidence>
<dbReference type="RefSeq" id="WP_091602475.1">
    <property type="nucleotide sequence ID" value="NZ_LT629754.1"/>
</dbReference>
<dbReference type="Proteomes" id="UP000199574">
    <property type="component" value="Chromosome I"/>
</dbReference>
<organism evidence="2 3">
    <name type="scientific">Maribacter dokdonensis</name>
    <dbReference type="NCBI Taxonomy" id="320912"/>
    <lineage>
        <taxon>Bacteria</taxon>
        <taxon>Pseudomonadati</taxon>
        <taxon>Bacteroidota</taxon>
        <taxon>Flavobacteriia</taxon>
        <taxon>Flavobacteriales</taxon>
        <taxon>Flavobacteriaceae</taxon>
        <taxon>Maribacter</taxon>
    </lineage>
</organism>
<dbReference type="Gene3D" id="2.60.120.260">
    <property type="entry name" value="Galactose-binding domain-like"/>
    <property type="match status" value="1"/>
</dbReference>
<dbReference type="Pfam" id="PF13163">
    <property type="entry name" value="DUF3999"/>
    <property type="match status" value="1"/>
</dbReference>
<gene>
    <name evidence="2" type="ORF">SAMN05192545_0570</name>
</gene>
<keyword evidence="1" id="KW-1133">Transmembrane helix</keyword>
<sequence>MKSNNYHLTFFAFIITSFSFAQMHSYAKKIELKGIDSLWHNIEIPNTVFKDLNANLSDIRIYGITATDTIEAPYIHKTSKATQANDEISFNLLNRVHNTKGYYFTYELPNKETINEIILDLKDQNFNWEITLEGSQHQKQWFTILEDYRILSINNDQTNYAFTTLKFSDTSYRYYRLLIKSDVEPNLATVKILKKAKKEAAYRNYQVQSFQVKEQEKNTIVDVELSTKVPLDFLTVTVVDNFDYYRSISLQYLADSVKSEKGWHYNYRPLTTKTLSSMEDNSFELPSILAKKVRIIILNYDNQPLNISSVALRGFIHTLTTRFTAPANYFMVYGKNTDKSPNYDIAKTKIILPQNITNLNLRKTIDIQKKESITTAPLFENKWWLWGITGLIIILLGYFTIGMMKKEL</sequence>
<reference evidence="2 3" key="1">
    <citation type="submission" date="2016-10" db="EMBL/GenBank/DDBJ databases">
        <authorList>
            <person name="Varghese N."/>
            <person name="Submissions S."/>
        </authorList>
    </citation>
    <scope>NUCLEOTIDE SEQUENCE [LARGE SCALE GENOMIC DNA]</scope>
    <source>
        <strain evidence="2 3">MAR_2009_60</strain>
    </source>
</reference>
<dbReference type="InterPro" id="IPR025060">
    <property type="entry name" value="DUF3999"/>
</dbReference>
<dbReference type="InterPro" id="IPR008979">
    <property type="entry name" value="Galactose-bd-like_sf"/>
</dbReference>
<dbReference type="GeneID" id="90593303"/>
<keyword evidence="1" id="KW-0472">Membrane</keyword>
<protein>
    <recommendedName>
        <fullName evidence="4">DUF3999 domain-containing protein</fullName>
    </recommendedName>
</protein>
<keyword evidence="3" id="KW-1185">Reference proteome</keyword>
<name>A0ABY0U3M4_9FLAO</name>
<keyword evidence="1" id="KW-0812">Transmembrane</keyword>
<evidence type="ECO:0000256" key="1">
    <source>
        <dbReference type="SAM" id="Phobius"/>
    </source>
</evidence>
<proteinExistence type="predicted"/>